<reference evidence="1 2" key="1">
    <citation type="submission" date="2020-08" db="EMBL/GenBank/DDBJ databases">
        <title>A Genomic Blueprint of the Chicken Gut Microbiome.</title>
        <authorList>
            <person name="Gilroy R."/>
            <person name="Ravi A."/>
            <person name="Getino M."/>
            <person name="Pursley I."/>
            <person name="Horton D.L."/>
            <person name="Alikhan N.-F."/>
            <person name="Baker D."/>
            <person name="Gharbi K."/>
            <person name="Hall N."/>
            <person name="Watson M."/>
            <person name="Adriaenssens E.M."/>
            <person name="Foster-Nyarko E."/>
            <person name="Jarju S."/>
            <person name="Secka A."/>
            <person name="Antonio M."/>
            <person name="Oren A."/>
            <person name="Chaudhuri R."/>
            <person name="La Ragione R.M."/>
            <person name="Hildebrand F."/>
            <person name="Pallen M.J."/>
        </authorList>
    </citation>
    <scope>NUCLEOTIDE SEQUENCE [LARGE SCALE GENOMIC DNA]</scope>
    <source>
        <strain evidence="1 2">Sa2BVA9</strain>
    </source>
</reference>
<comment type="caution">
    <text evidence="1">The sequence shown here is derived from an EMBL/GenBank/DDBJ whole genome shotgun (WGS) entry which is preliminary data.</text>
</comment>
<dbReference type="Proteomes" id="UP000608071">
    <property type="component" value="Unassembled WGS sequence"/>
</dbReference>
<protein>
    <submittedName>
        <fullName evidence="1">Uncharacterized protein</fullName>
    </submittedName>
</protein>
<sequence length="66" mass="7775">MQNRHSMKTLTADDQLYTAKMEAKPIFIYFNKKLYGRGVIERITEDSIKVKGEYYMRGVCEFKCEG</sequence>
<proteinExistence type="predicted"/>
<accession>A0ABR8T696</accession>
<name>A0ABR8T696_9BACL</name>
<evidence type="ECO:0000313" key="2">
    <source>
        <dbReference type="Proteomes" id="UP000608071"/>
    </source>
</evidence>
<evidence type="ECO:0000313" key="1">
    <source>
        <dbReference type="EMBL" id="MBD7971256.1"/>
    </source>
</evidence>
<dbReference type="EMBL" id="JACSQL010000025">
    <property type="protein sequence ID" value="MBD7971256.1"/>
    <property type="molecule type" value="Genomic_DNA"/>
</dbReference>
<gene>
    <name evidence="1" type="ORF">H9647_24640</name>
</gene>
<dbReference type="RefSeq" id="WP_160037117.1">
    <property type="nucleotide sequence ID" value="NZ_JACSQL010000025.1"/>
</dbReference>
<keyword evidence="2" id="KW-1185">Reference proteome</keyword>
<organism evidence="1 2">
    <name type="scientific">Paenibacillus gallinarum</name>
    <dbReference type="NCBI Taxonomy" id="2762232"/>
    <lineage>
        <taxon>Bacteria</taxon>
        <taxon>Bacillati</taxon>
        <taxon>Bacillota</taxon>
        <taxon>Bacilli</taxon>
        <taxon>Bacillales</taxon>
        <taxon>Paenibacillaceae</taxon>
        <taxon>Paenibacillus</taxon>
    </lineage>
</organism>